<keyword evidence="8" id="KW-0472">Membrane</keyword>
<dbReference type="EMBL" id="JAEFCI010008375">
    <property type="protein sequence ID" value="KAG5458501.1"/>
    <property type="molecule type" value="Genomic_DNA"/>
</dbReference>
<dbReference type="InterPro" id="IPR008389">
    <property type="entry name" value="ATPase_V0-cplx_e1/e2_su"/>
</dbReference>
<dbReference type="OrthoDB" id="1508846at2759"/>
<keyword evidence="7" id="KW-0406">Ion transport</keyword>
<feature type="compositionally biased region" description="Basic and acidic residues" evidence="9">
    <location>
        <begin position="83"/>
        <end position="97"/>
    </location>
</feature>
<keyword evidence="6" id="KW-1133">Transmembrane helix</keyword>
<accession>A0A8H7ZS50</accession>
<comment type="subcellular location">
    <subcellularLocation>
        <location evidence="1">Membrane</location>
        <topology evidence="1">Multi-pass membrane protein</topology>
    </subcellularLocation>
</comment>
<keyword evidence="5" id="KW-0375">Hydrogen ion transport</keyword>
<feature type="compositionally biased region" description="Low complexity" evidence="9">
    <location>
        <begin position="114"/>
        <end position="131"/>
    </location>
</feature>
<evidence type="ECO:0000256" key="4">
    <source>
        <dbReference type="ARBA" id="ARBA00022692"/>
    </source>
</evidence>
<evidence type="ECO:0000256" key="5">
    <source>
        <dbReference type="ARBA" id="ARBA00022781"/>
    </source>
</evidence>
<keyword evidence="3" id="KW-0813">Transport</keyword>
<feature type="compositionally biased region" description="Gly residues" evidence="9">
    <location>
        <begin position="132"/>
        <end position="144"/>
    </location>
</feature>
<evidence type="ECO:0000256" key="9">
    <source>
        <dbReference type="SAM" id="MobiDB-lite"/>
    </source>
</evidence>
<evidence type="ECO:0000313" key="10">
    <source>
        <dbReference type="EMBL" id="KAG5458501.1"/>
    </source>
</evidence>
<feature type="non-terminal residue" evidence="10">
    <location>
        <position position="1"/>
    </location>
</feature>
<feature type="region of interest" description="Disordered" evidence="9">
    <location>
        <begin position="60"/>
        <end position="158"/>
    </location>
</feature>
<evidence type="ECO:0000256" key="2">
    <source>
        <dbReference type="ARBA" id="ARBA00008328"/>
    </source>
</evidence>
<organism evidence="10 11">
    <name type="scientific">Olpidium bornovanus</name>
    <dbReference type="NCBI Taxonomy" id="278681"/>
    <lineage>
        <taxon>Eukaryota</taxon>
        <taxon>Fungi</taxon>
        <taxon>Fungi incertae sedis</taxon>
        <taxon>Olpidiomycota</taxon>
        <taxon>Olpidiomycotina</taxon>
        <taxon>Olpidiomycetes</taxon>
        <taxon>Olpidiales</taxon>
        <taxon>Olpidiaceae</taxon>
        <taxon>Olpidium</taxon>
    </lineage>
</organism>
<dbReference type="GO" id="GO:0033179">
    <property type="term" value="C:proton-transporting V-type ATPase, V0 domain"/>
    <property type="evidence" value="ECO:0007669"/>
    <property type="project" value="InterPro"/>
</dbReference>
<evidence type="ECO:0000256" key="8">
    <source>
        <dbReference type="ARBA" id="ARBA00023136"/>
    </source>
</evidence>
<comment type="caution">
    <text evidence="10">The sequence shown here is derived from an EMBL/GenBank/DDBJ whole genome shotgun (WGS) entry which is preliminary data.</text>
</comment>
<protein>
    <submittedName>
        <fullName evidence="10">Uncharacterized protein</fullName>
    </submittedName>
</protein>
<evidence type="ECO:0000256" key="7">
    <source>
        <dbReference type="ARBA" id="ARBA00023065"/>
    </source>
</evidence>
<dbReference type="AlphaFoldDB" id="A0A8H7ZS50"/>
<comment type="similarity">
    <text evidence="2">Belongs to the V-ATPase e1/e2 subunit family.</text>
</comment>
<keyword evidence="11" id="KW-1185">Reference proteome</keyword>
<feature type="compositionally biased region" description="Pro residues" evidence="9">
    <location>
        <begin position="99"/>
        <end position="113"/>
    </location>
</feature>
<reference evidence="10 11" key="1">
    <citation type="journal article" name="Sci. Rep.">
        <title>Genome-scale phylogenetic analyses confirm Olpidium as the closest living zoosporic fungus to the non-flagellated, terrestrial fungi.</title>
        <authorList>
            <person name="Chang Y."/>
            <person name="Rochon D."/>
            <person name="Sekimoto S."/>
            <person name="Wang Y."/>
            <person name="Chovatia M."/>
            <person name="Sandor L."/>
            <person name="Salamov A."/>
            <person name="Grigoriev I.V."/>
            <person name="Stajich J.E."/>
            <person name="Spatafora J.W."/>
        </authorList>
    </citation>
    <scope>NUCLEOTIDE SEQUENCE [LARGE SCALE GENOMIC DNA]</scope>
    <source>
        <strain evidence="10">S191</strain>
    </source>
</reference>
<dbReference type="Pfam" id="PF05493">
    <property type="entry name" value="ATP_synt_H"/>
    <property type="match status" value="1"/>
</dbReference>
<keyword evidence="4" id="KW-0812">Transmembrane</keyword>
<gene>
    <name evidence="10" type="ORF">BJ554DRAFT_1258</name>
</gene>
<evidence type="ECO:0000313" key="11">
    <source>
        <dbReference type="Proteomes" id="UP000673691"/>
    </source>
</evidence>
<name>A0A8H7ZS50_9FUNG</name>
<evidence type="ECO:0000256" key="1">
    <source>
        <dbReference type="ARBA" id="ARBA00004141"/>
    </source>
</evidence>
<sequence>GRPYLLLEHPTTRQLAEKKLAEWDKRLRGRNSLLRRHWEGIEWARPIKAPPLGWELEDKAEAEASVQSGEMIDPRGLRARWPAWRDFDGRAVTDKAPEGPSPAPPPPQPPQPQQPQQQQQQQGPAHRTPGGAWRGGGSGPQAGRGKGRGRIPPLLPRGANDVVWGAPAPRWAVRSAQRSGTLAPTDRTPDFASFAGLALRTPPPETAFRRSFSFLPAAPSRRWAITYLAQLNPLIAPRRSDLRIPGVSE</sequence>
<proteinExistence type="inferred from homology"/>
<dbReference type="Proteomes" id="UP000673691">
    <property type="component" value="Unassembled WGS sequence"/>
</dbReference>
<evidence type="ECO:0000256" key="6">
    <source>
        <dbReference type="ARBA" id="ARBA00022989"/>
    </source>
</evidence>
<dbReference type="GO" id="GO:0046961">
    <property type="term" value="F:proton-transporting ATPase activity, rotational mechanism"/>
    <property type="evidence" value="ECO:0007669"/>
    <property type="project" value="InterPro"/>
</dbReference>
<evidence type="ECO:0000256" key="3">
    <source>
        <dbReference type="ARBA" id="ARBA00022448"/>
    </source>
</evidence>